<dbReference type="InterPro" id="IPR036940">
    <property type="entry name" value="PI3/4_kinase_cat_sf"/>
</dbReference>
<evidence type="ECO:0000259" key="9">
    <source>
        <dbReference type="PROSITE" id="PS50290"/>
    </source>
</evidence>
<evidence type="ECO:0000256" key="6">
    <source>
        <dbReference type="ARBA" id="ARBA00037860"/>
    </source>
</evidence>
<dbReference type="InterPro" id="IPR018936">
    <property type="entry name" value="PI3/4_kinase_CS"/>
</dbReference>
<evidence type="ECO:0000313" key="12">
    <source>
        <dbReference type="Proteomes" id="UP000593567"/>
    </source>
</evidence>
<dbReference type="Pfam" id="PF00454">
    <property type="entry name" value="PI3_PI4_kinase"/>
    <property type="match status" value="1"/>
</dbReference>
<dbReference type="InterPro" id="IPR049160">
    <property type="entry name" value="PI4KB-PIK1_PIK"/>
</dbReference>
<feature type="region of interest" description="Disordered" evidence="8">
    <location>
        <begin position="101"/>
        <end position="120"/>
    </location>
</feature>
<evidence type="ECO:0000256" key="5">
    <source>
        <dbReference type="ARBA" id="ARBA00036767"/>
    </source>
</evidence>
<feature type="domain" description="PIK helical" evidence="10">
    <location>
        <begin position="51"/>
        <end position="242"/>
    </location>
</feature>
<keyword evidence="12" id="KW-1185">Reference proteome</keyword>
<dbReference type="AlphaFoldDB" id="A0A7J7J2Y3"/>
<dbReference type="GO" id="GO:0046854">
    <property type="term" value="P:phosphatidylinositol phosphate biosynthetic process"/>
    <property type="evidence" value="ECO:0007669"/>
    <property type="project" value="InterPro"/>
</dbReference>
<keyword evidence="4" id="KW-0418">Kinase</keyword>
<dbReference type="PROSITE" id="PS51545">
    <property type="entry name" value="PIK_HELICAL"/>
    <property type="match status" value="1"/>
</dbReference>
<dbReference type="InterPro" id="IPR000403">
    <property type="entry name" value="PI3/4_kinase_cat_dom"/>
</dbReference>
<dbReference type="PROSITE" id="PS00915">
    <property type="entry name" value="PI3_4_KINASE_1"/>
    <property type="match status" value="1"/>
</dbReference>
<dbReference type="GO" id="GO:0048015">
    <property type="term" value="P:phosphatidylinositol-mediated signaling"/>
    <property type="evidence" value="ECO:0007669"/>
    <property type="project" value="TreeGrafter"/>
</dbReference>
<dbReference type="PANTHER" id="PTHR10048:SF22">
    <property type="entry name" value="PHOSPHATIDYLINOSITOL 4-KINASE BETA"/>
    <property type="match status" value="1"/>
</dbReference>
<dbReference type="Pfam" id="PF21245">
    <property type="entry name" value="PI4KB-PIK1_PIK"/>
    <property type="match status" value="1"/>
</dbReference>
<evidence type="ECO:0000256" key="3">
    <source>
        <dbReference type="ARBA" id="ARBA00022679"/>
    </source>
</evidence>
<feature type="region of interest" description="Disordered" evidence="8">
    <location>
        <begin position="1"/>
        <end position="45"/>
    </location>
</feature>
<dbReference type="GO" id="GO:0030867">
    <property type="term" value="C:rough endoplasmic reticulum membrane"/>
    <property type="evidence" value="ECO:0007669"/>
    <property type="project" value="UniProtKB-SubCell"/>
</dbReference>
<keyword evidence="3" id="KW-0808">Transferase</keyword>
<dbReference type="EMBL" id="VXIV02003199">
    <property type="protein sequence ID" value="KAF6020021.1"/>
    <property type="molecule type" value="Genomic_DNA"/>
</dbReference>
<dbReference type="InterPro" id="IPR001263">
    <property type="entry name" value="PI3K_accessory_dom"/>
</dbReference>
<dbReference type="InterPro" id="IPR011009">
    <property type="entry name" value="Kinase-like_dom_sf"/>
</dbReference>
<dbReference type="InterPro" id="IPR015433">
    <property type="entry name" value="PI3/4_kinase"/>
</dbReference>
<dbReference type="InterPro" id="IPR057754">
    <property type="entry name" value="PI4-kinase_beta/PIK1_cat"/>
</dbReference>
<name>A0A7J7J2Y3_BUGNE</name>
<dbReference type="SMART" id="SM00146">
    <property type="entry name" value="PI3Kc"/>
    <property type="match status" value="1"/>
</dbReference>
<dbReference type="PROSITE" id="PS50290">
    <property type="entry name" value="PI3_4_KINASE_3"/>
    <property type="match status" value="1"/>
</dbReference>
<evidence type="ECO:0000259" key="10">
    <source>
        <dbReference type="PROSITE" id="PS51545"/>
    </source>
</evidence>
<dbReference type="FunFam" id="1.10.1070.11:FF:000004">
    <property type="entry name" value="Phosphatidylinositol 4-kinase, catalytic, beta"/>
    <property type="match status" value="1"/>
</dbReference>
<dbReference type="GO" id="GO:0004430">
    <property type="term" value="F:1-phosphatidylinositol 4-kinase activity"/>
    <property type="evidence" value="ECO:0007669"/>
    <property type="project" value="UniProtKB-EC"/>
</dbReference>
<dbReference type="Gene3D" id="1.10.1070.11">
    <property type="entry name" value="Phosphatidylinositol 3-/4-kinase, catalytic domain"/>
    <property type="match status" value="1"/>
</dbReference>
<organism evidence="11 12">
    <name type="scientific">Bugula neritina</name>
    <name type="common">Brown bryozoan</name>
    <name type="synonym">Sertularia neritina</name>
    <dbReference type="NCBI Taxonomy" id="10212"/>
    <lineage>
        <taxon>Eukaryota</taxon>
        <taxon>Metazoa</taxon>
        <taxon>Spiralia</taxon>
        <taxon>Lophotrochozoa</taxon>
        <taxon>Bryozoa</taxon>
        <taxon>Gymnolaemata</taxon>
        <taxon>Cheilostomatida</taxon>
        <taxon>Flustrina</taxon>
        <taxon>Buguloidea</taxon>
        <taxon>Bugulidae</taxon>
        <taxon>Bugula</taxon>
    </lineage>
</organism>
<gene>
    <name evidence="11" type="ORF">EB796_021681</name>
</gene>
<dbReference type="PANTHER" id="PTHR10048">
    <property type="entry name" value="PHOSPHATIDYLINOSITOL KINASE"/>
    <property type="match status" value="1"/>
</dbReference>
<comment type="catalytic activity">
    <reaction evidence="5">
        <text>a 1,2-diacyl-sn-glycero-3-phospho-(1D-myo-inositol) + ATP = a 1,2-diacyl-sn-glycero-3-phospho-(1D-myo-inositol 4-phosphate) + ADP + H(+)</text>
        <dbReference type="Rhea" id="RHEA:19877"/>
        <dbReference type="ChEBI" id="CHEBI:15378"/>
        <dbReference type="ChEBI" id="CHEBI:30616"/>
        <dbReference type="ChEBI" id="CHEBI:57880"/>
        <dbReference type="ChEBI" id="CHEBI:58178"/>
        <dbReference type="ChEBI" id="CHEBI:456216"/>
        <dbReference type="EC" id="2.7.1.67"/>
    </reaction>
    <physiologicalReaction direction="left-to-right" evidence="5">
        <dbReference type="Rhea" id="RHEA:19878"/>
    </physiologicalReaction>
</comment>
<evidence type="ECO:0000256" key="7">
    <source>
        <dbReference type="ARBA" id="ARBA00039877"/>
    </source>
</evidence>
<evidence type="ECO:0000256" key="2">
    <source>
        <dbReference type="ARBA" id="ARBA00012169"/>
    </source>
</evidence>
<sequence>MPLPKVHAMMKKNKKDAGNLHKLDAEPLDKTSGYRNKSSHLSDCPAQSLPIDQQLPLSNLSVTVKEEYLSSTPLTKNSAGGTVESQKKQTRKDLKMEFDATSVPSPRGRIRLDSTSQYSQHTPKSKQSWLLRLFESKLFDMSLAITYLFNSKEQGVQIYIGNRMFTFQDEDVDMYLPQLLNMYIQMRDVAEAIHPYIVARCRINVEFAIKTAWLLDAYAVAYQTHSNSKTSQGLKLRNVIVNNELHPNSPKVNPAITAILASSMNSGSGLMVQSNTDLSPRVNKSFTKAHSRTRSEATGIVLSSEPSIGSASSRNNAAGDLMSGKAFDNGCICRLDNYAEVVHSLLSGGGSQQCRCCAHQLQPEMEFVNALMNIGIKLGTLDTKEQKTQRLTAELNMLNLNLPAKVWLPVHKSNHLVVRIPSTSAVVLNSKEKCPYLIYVEVLESEGILSAPVPVRIPESQLRSSHSDEDFCPSPTSYTEPAVIRNLIIPPMCIENGDIIDDQDCWSQDDDDLMSTFSLHHKPIDTISQYSYESSQSGDSKDVYVTASDIKRRLTESLKRPGSLRDFKRDPDDPSAAAMKEPWEQKVSRIREASPYGHLENWKLLAAIVKCGDDLRQELLVHQVLIQLQSIWEAERVLLWVRPYNITVISADSGMIEPVLNAVSLHQIKKHSQKSLLEYFIQEYGPTTSEEFLTAQRNFVQSCAGYSILCYLMQVKDRHNGNILLTADGHIIHIDYGFILSISPGKNLGFEVSAFKLTHEFVEVMGGVGSDMYEYYKILILQGLITARKHMDKILPIIEIMQAGSDLPCFGKGVSTIRAMKDRFHLNLTEEQLQSLVENMVESSLNSLTTKLYDGFQYFTNGIL</sequence>
<evidence type="ECO:0000256" key="1">
    <source>
        <dbReference type="ARBA" id="ARBA00004450"/>
    </source>
</evidence>
<feature type="compositionally biased region" description="Polar residues" evidence="8">
    <location>
        <begin position="71"/>
        <end position="84"/>
    </location>
</feature>
<evidence type="ECO:0000313" key="11">
    <source>
        <dbReference type="EMBL" id="KAF6020021.1"/>
    </source>
</evidence>
<feature type="compositionally biased region" description="Basic and acidic residues" evidence="8">
    <location>
        <begin position="85"/>
        <end position="94"/>
    </location>
</feature>
<feature type="domain" description="PI3K/PI4K catalytic" evidence="9">
    <location>
        <begin position="581"/>
        <end position="849"/>
    </location>
</feature>
<comment type="caution">
    <text evidence="11">The sequence shown here is derived from an EMBL/GenBank/DDBJ whole genome shotgun (WGS) entry which is preliminary data.</text>
</comment>
<accession>A0A7J7J2Y3</accession>
<dbReference type="Gene3D" id="3.30.1010.10">
    <property type="entry name" value="Phosphatidylinositol 3-kinase Catalytic Subunit, Chain A, domain 4"/>
    <property type="match status" value="1"/>
</dbReference>
<dbReference type="SUPFAM" id="SSF56112">
    <property type="entry name" value="Protein kinase-like (PK-like)"/>
    <property type="match status" value="1"/>
</dbReference>
<dbReference type="PROSITE" id="PS00916">
    <property type="entry name" value="PI3_4_KINASE_2"/>
    <property type="match status" value="1"/>
</dbReference>
<proteinExistence type="predicted"/>
<dbReference type="EC" id="2.7.1.67" evidence="2"/>
<dbReference type="OrthoDB" id="10264149at2759"/>
<evidence type="ECO:0000256" key="8">
    <source>
        <dbReference type="SAM" id="MobiDB-lite"/>
    </source>
</evidence>
<feature type="compositionally biased region" description="Basic and acidic residues" evidence="8">
    <location>
        <begin position="15"/>
        <end position="29"/>
    </location>
</feature>
<reference evidence="11" key="1">
    <citation type="submission" date="2020-06" db="EMBL/GenBank/DDBJ databases">
        <title>Draft genome of Bugula neritina, a colonial animal packing powerful symbionts and potential medicines.</title>
        <authorList>
            <person name="Rayko M."/>
        </authorList>
    </citation>
    <scope>NUCLEOTIDE SEQUENCE [LARGE SCALE GENOMIC DNA]</scope>
    <source>
        <strain evidence="11">Kwan_BN1</strain>
    </source>
</reference>
<dbReference type="Proteomes" id="UP000593567">
    <property type="component" value="Unassembled WGS sequence"/>
</dbReference>
<feature type="region of interest" description="Disordered" evidence="8">
    <location>
        <begin position="71"/>
        <end position="94"/>
    </location>
</feature>
<dbReference type="GO" id="GO:0005741">
    <property type="term" value="C:mitochondrial outer membrane"/>
    <property type="evidence" value="ECO:0007669"/>
    <property type="project" value="UniProtKB-SubCell"/>
</dbReference>
<comment type="subcellular location">
    <subcellularLocation>
        <location evidence="1">Mitochondrion outer membrane</location>
        <topology evidence="1">Peripheral membrane protein</topology>
    </subcellularLocation>
    <subcellularLocation>
        <location evidence="6">Rough endoplasmic reticulum membrane</location>
        <topology evidence="6">Peripheral membrane protein</topology>
    </subcellularLocation>
</comment>
<evidence type="ECO:0000256" key="4">
    <source>
        <dbReference type="ARBA" id="ARBA00022777"/>
    </source>
</evidence>
<dbReference type="CDD" id="cd05168">
    <property type="entry name" value="PI4Kc_III_beta"/>
    <property type="match status" value="1"/>
</dbReference>
<protein>
    <recommendedName>
        <fullName evidence="7">Phosphatidylinositol 4-kinase beta</fullName>
        <ecNumber evidence="2">2.7.1.67</ecNumber>
    </recommendedName>
</protein>